<keyword evidence="2" id="KW-0203">Cytokinin biosynthesis</keyword>
<comment type="catalytic activity">
    <reaction evidence="2">
        <text>N(6)-(dimethylallyl)adenosine 5'-phosphate + H2O = N(6)-dimethylallyladenine + D-ribose 5-phosphate</text>
        <dbReference type="Rhea" id="RHEA:48560"/>
        <dbReference type="ChEBI" id="CHEBI:15377"/>
        <dbReference type="ChEBI" id="CHEBI:17660"/>
        <dbReference type="ChEBI" id="CHEBI:57526"/>
        <dbReference type="ChEBI" id="CHEBI:78346"/>
        <dbReference type="EC" id="3.2.2.n1"/>
    </reaction>
</comment>
<evidence type="ECO:0000256" key="2">
    <source>
        <dbReference type="RuleBase" id="RU363015"/>
    </source>
</evidence>
<dbReference type="GO" id="GO:0009691">
    <property type="term" value="P:cytokinin biosynthetic process"/>
    <property type="evidence" value="ECO:0007669"/>
    <property type="project" value="UniProtKB-UniRule"/>
</dbReference>
<dbReference type="OrthoDB" id="9801098at2"/>
<proteinExistence type="inferred from homology"/>
<keyword evidence="2" id="KW-0378">Hydrolase</keyword>
<accession>A0A1G6H768</accession>
<dbReference type="EC" id="3.2.2.n1" evidence="2"/>
<organism evidence="3 4">
    <name type="scientific">Raineyella antarctica</name>
    <dbReference type="NCBI Taxonomy" id="1577474"/>
    <lineage>
        <taxon>Bacteria</taxon>
        <taxon>Bacillati</taxon>
        <taxon>Actinomycetota</taxon>
        <taxon>Actinomycetes</taxon>
        <taxon>Propionibacteriales</taxon>
        <taxon>Propionibacteriaceae</taxon>
        <taxon>Raineyella</taxon>
    </lineage>
</organism>
<protein>
    <recommendedName>
        <fullName evidence="2">Cytokinin riboside 5'-monophosphate phosphoribohydrolase</fullName>
        <ecNumber evidence="2">3.2.2.n1</ecNumber>
    </recommendedName>
</protein>
<gene>
    <name evidence="3" type="ORF">GA0111570_10776</name>
</gene>
<dbReference type="PANTHER" id="PTHR31223">
    <property type="entry name" value="LOG FAMILY PROTEIN YJL055W"/>
    <property type="match status" value="1"/>
</dbReference>
<comment type="similarity">
    <text evidence="1 2">Belongs to the LOG family.</text>
</comment>
<evidence type="ECO:0000313" key="3">
    <source>
        <dbReference type="EMBL" id="SDB90129.1"/>
    </source>
</evidence>
<dbReference type="AlphaFoldDB" id="A0A1G6H768"/>
<dbReference type="NCBIfam" id="TIGR00730">
    <property type="entry name" value="Rossman fold protein, TIGR00730 family"/>
    <property type="match status" value="1"/>
</dbReference>
<dbReference type="GO" id="GO:0005829">
    <property type="term" value="C:cytosol"/>
    <property type="evidence" value="ECO:0007669"/>
    <property type="project" value="TreeGrafter"/>
</dbReference>
<dbReference type="Pfam" id="PF03641">
    <property type="entry name" value="Lysine_decarbox"/>
    <property type="match status" value="1"/>
</dbReference>
<evidence type="ECO:0000313" key="4">
    <source>
        <dbReference type="Proteomes" id="UP000199086"/>
    </source>
</evidence>
<dbReference type="RefSeq" id="WP_092611206.1">
    <property type="nucleotide sequence ID" value="NZ_FMYF01000007.1"/>
</dbReference>
<dbReference type="Proteomes" id="UP000199086">
    <property type="component" value="Unassembled WGS sequence"/>
</dbReference>
<dbReference type="Gene3D" id="3.40.50.450">
    <property type="match status" value="1"/>
</dbReference>
<dbReference type="PANTHER" id="PTHR31223:SF70">
    <property type="entry name" value="LOG FAMILY PROTEIN YJL055W"/>
    <property type="match status" value="1"/>
</dbReference>
<dbReference type="STRING" id="1577474.GA0111570_10776"/>
<evidence type="ECO:0000256" key="1">
    <source>
        <dbReference type="ARBA" id="ARBA00006763"/>
    </source>
</evidence>
<comment type="catalytic activity">
    <reaction evidence="2">
        <text>9-ribosyl-trans-zeatin 5'-phosphate + H2O = trans-zeatin + D-ribose 5-phosphate</text>
        <dbReference type="Rhea" id="RHEA:48564"/>
        <dbReference type="ChEBI" id="CHEBI:15377"/>
        <dbReference type="ChEBI" id="CHEBI:16522"/>
        <dbReference type="ChEBI" id="CHEBI:78346"/>
        <dbReference type="ChEBI" id="CHEBI:87947"/>
        <dbReference type="EC" id="3.2.2.n1"/>
    </reaction>
</comment>
<name>A0A1G6H768_9ACTN</name>
<sequence>MSPLRRLAVFAAASDGKDPALRSLAYDVGAELARRGIGLVYGAGGSGLMGALSQGALDAGGEVIGVIPEEMIAREWGRHDLTRLRVVGTMHERKAEMAALADGFLAIPGGLGTLEEIVEVWSWSYLGIIDEPVGFLNVGGFWDPFLGAVRGIAEAGFIRPEAVSRLVVAPDLDQALAGLESLAQDPDPGPAGSGAADAT</sequence>
<dbReference type="EMBL" id="FMYF01000007">
    <property type="protein sequence ID" value="SDB90129.1"/>
    <property type="molecule type" value="Genomic_DNA"/>
</dbReference>
<dbReference type="GO" id="GO:0102682">
    <property type="term" value="F:cytokinin riboside 5'-monophosphate phosphoribohydrolase activity"/>
    <property type="evidence" value="ECO:0007669"/>
    <property type="project" value="RHEA"/>
</dbReference>
<reference evidence="3 4" key="1">
    <citation type="submission" date="2016-06" db="EMBL/GenBank/DDBJ databases">
        <authorList>
            <person name="Olsen C.W."/>
            <person name="Carey S."/>
            <person name="Hinshaw L."/>
            <person name="Karasin A.I."/>
        </authorList>
    </citation>
    <scope>NUCLEOTIDE SEQUENCE [LARGE SCALE GENOMIC DNA]</scope>
    <source>
        <strain evidence="3 4">LZ-22</strain>
    </source>
</reference>
<keyword evidence="4" id="KW-1185">Reference proteome</keyword>
<dbReference type="SUPFAM" id="SSF102405">
    <property type="entry name" value="MCP/YpsA-like"/>
    <property type="match status" value="1"/>
</dbReference>
<dbReference type="InterPro" id="IPR005269">
    <property type="entry name" value="LOG"/>
</dbReference>
<dbReference type="InterPro" id="IPR031100">
    <property type="entry name" value="LOG_fam"/>
</dbReference>